<sequence length="180" mass="19666">MRRLILTYGLIAGVVVSIQLFLIVTLFGDNPPTGPLGMALGYLTMLIALSAVFVAIKRRRDHDLGGAIRFWPAFGLGVAISVVAGILYVLTWEALLLIHGPGYVETMMAAEIERQRAAGVSAAELAALQTWMAEFRVSYANPLIRLPITFSEIFPVGLLVSLVSAALLRNPRFMPLRRET</sequence>
<dbReference type="KEGG" id="skr:BRX40_15075"/>
<keyword evidence="5" id="KW-1185">Reference proteome</keyword>
<evidence type="ECO:0000313" key="6">
    <source>
        <dbReference type="Proteomes" id="UP000286681"/>
    </source>
</evidence>
<feature type="transmembrane region" description="Helical" evidence="1">
    <location>
        <begin position="148"/>
        <end position="168"/>
    </location>
</feature>
<dbReference type="EMBL" id="CP018820">
    <property type="protein sequence ID" value="APR53568.1"/>
    <property type="molecule type" value="Genomic_DNA"/>
</dbReference>
<reference evidence="2" key="1">
    <citation type="submission" date="2016-12" db="EMBL/GenBank/DDBJ databases">
        <title>Whole genome sequencing of Sphingomonas koreensis.</title>
        <authorList>
            <person name="Conlan S."/>
            <person name="Thomas P.J."/>
            <person name="Mullikin J."/>
            <person name="Palmore T.N."/>
            <person name="Frank K.M."/>
            <person name="Segre J.A."/>
        </authorList>
    </citation>
    <scope>NUCLEOTIDE SEQUENCE</scope>
    <source>
        <strain evidence="2">ABOJV</strain>
    </source>
</reference>
<proteinExistence type="predicted"/>
<reference evidence="5" key="2">
    <citation type="submission" date="2016-12" db="EMBL/GenBank/DDBJ databases">
        <title>Whole genome sequencing of Sphingomonas sp. ABOJV.</title>
        <authorList>
            <person name="Conlan S."/>
            <person name="Thomas P.J."/>
            <person name="Mullikin J."/>
            <person name="Palmore T.N."/>
            <person name="Frank K.M."/>
            <person name="Segre J.A."/>
        </authorList>
    </citation>
    <scope>NUCLEOTIDE SEQUENCE [LARGE SCALE GENOMIC DNA]</scope>
    <source>
        <strain evidence="5">ABOJV</strain>
    </source>
</reference>
<dbReference type="AlphaFoldDB" id="A0A1L6JCC6"/>
<evidence type="ECO:0000313" key="4">
    <source>
        <dbReference type="EMBL" id="RSY90511.1"/>
    </source>
</evidence>
<dbReference type="Proteomes" id="UP000286681">
    <property type="component" value="Unassembled WGS sequence"/>
</dbReference>
<evidence type="ECO:0000313" key="3">
    <source>
        <dbReference type="EMBL" id="RSU98752.1"/>
    </source>
</evidence>
<evidence type="ECO:0000313" key="2">
    <source>
        <dbReference type="EMBL" id="APR53568.1"/>
    </source>
</evidence>
<dbReference type="STRING" id="93064.BRX40_15075"/>
<dbReference type="RefSeq" id="WP_066575571.1">
    <property type="nucleotide sequence ID" value="NZ_CP018820.1"/>
</dbReference>
<dbReference type="Proteomes" id="UP000185161">
    <property type="component" value="Chromosome"/>
</dbReference>
<keyword evidence="1" id="KW-0812">Transmembrane</keyword>
<feature type="transmembrane region" description="Helical" evidence="1">
    <location>
        <begin position="7"/>
        <end position="27"/>
    </location>
</feature>
<feature type="transmembrane region" description="Helical" evidence="1">
    <location>
        <begin position="39"/>
        <end position="56"/>
    </location>
</feature>
<dbReference type="OrthoDB" id="6384283at2"/>
<feature type="transmembrane region" description="Helical" evidence="1">
    <location>
        <begin position="68"/>
        <end position="90"/>
    </location>
</feature>
<organism evidence="2 5">
    <name type="scientific">Sphingomonas koreensis</name>
    <dbReference type="NCBI Taxonomy" id="93064"/>
    <lineage>
        <taxon>Bacteria</taxon>
        <taxon>Pseudomonadati</taxon>
        <taxon>Pseudomonadota</taxon>
        <taxon>Alphaproteobacteria</taxon>
        <taxon>Sphingomonadales</taxon>
        <taxon>Sphingomonadaceae</taxon>
        <taxon>Sphingomonas</taxon>
    </lineage>
</organism>
<evidence type="ECO:0000313" key="5">
    <source>
        <dbReference type="Proteomes" id="UP000185161"/>
    </source>
</evidence>
<dbReference type="InterPro" id="IPR025250">
    <property type="entry name" value="DUF4199"/>
</dbReference>
<evidence type="ECO:0000256" key="1">
    <source>
        <dbReference type="SAM" id="Phobius"/>
    </source>
</evidence>
<dbReference type="Proteomes" id="UP000287746">
    <property type="component" value="Unassembled WGS sequence"/>
</dbReference>
<dbReference type="EMBL" id="QQYZ01000001">
    <property type="protein sequence ID" value="RSY90511.1"/>
    <property type="molecule type" value="Genomic_DNA"/>
</dbReference>
<keyword evidence="1" id="KW-1133">Transmembrane helix</keyword>
<protein>
    <submittedName>
        <fullName evidence="2">DUF4199 domain-containing protein</fullName>
    </submittedName>
</protein>
<dbReference type="GeneID" id="44133887"/>
<evidence type="ECO:0000313" key="7">
    <source>
        <dbReference type="Proteomes" id="UP000287746"/>
    </source>
</evidence>
<dbReference type="EMBL" id="QQWO01000027">
    <property type="protein sequence ID" value="RSU98752.1"/>
    <property type="molecule type" value="Genomic_DNA"/>
</dbReference>
<name>A0A1L6JCC6_9SPHN</name>
<dbReference type="Pfam" id="PF13858">
    <property type="entry name" value="DUF4199"/>
    <property type="match status" value="1"/>
</dbReference>
<gene>
    <name evidence="2" type="ORF">BRX40_15075</name>
    <name evidence="3" type="ORF">CA257_21415</name>
    <name evidence="4" type="ORF">DAH66_00555</name>
</gene>
<accession>A0A1L6JCC6</accession>
<keyword evidence="1" id="KW-0472">Membrane</keyword>
<reference evidence="6 7" key="3">
    <citation type="submission" date="2018-07" db="EMBL/GenBank/DDBJ databases">
        <title>Genomic and Epidemiologic Investigation of an Indolent Hospital Outbreak.</title>
        <authorList>
            <person name="Johnson R.C."/>
            <person name="Deming C."/>
            <person name="Conlan S."/>
            <person name="Zellmer C.J."/>
            <person name="Michelin A.V."/>
            <person name="Lee-Lin S."/>
            <person name="Thomas P.J."/>
            <person name="Park M."/>
            <person name="Weingarten R.A."/>
            <person name="Less J."/>
            <person name="Dekker J.P."/>
            <person name="Frank K.M."/>
            <person name="Musser K.A."/>
            <person name="Mcquiston J.R."/>
            <person name="Henderson D.K."/>
            <person name="Lau A.F."/>
            <person name="Palmore T.N."/>
            <person name="Segre J.A."/>
        </authorList>
    </citation>
    <scope>NUCLEOTIDE SEQUENCE [LARGE SCALE GENOMIC DNA]</scope>
    <source>
        <strain evidence="4 7">SK-CDC1_0717</strain>
        <strain evidence="3 6">SK-NIH.Env10_0317</strain>
    </source>
</reference>